<keyword evidence="2 4" id="KW-0378">Hydrolase</keyword>
<comment type="caution">
    <text evidence="4">The sequence shown here is derived from an EMBL/GenBank/DDBJ whole genome shotgun (WGS) entry which is preliminary data.</text>
</comment>
<dbReference type="AlphaFoldDB" id="A0A955LKB5"/>
<dbReference type="InterPro" id="IPR000086">
    <property type="entry name" value="NUDIX_hydrolase_dom"/>
</dbReference>
<dbReference type="PANTHER" id="PTHR11839:SF18">
    <property type="entry name" value="NUDIX HYDROLASE DOMAIN-CONTAINING PROTEIN"/>
    <property type="match status" value="1"/>
</dbReference>
<comment type="cofactor">
    <cofactor evidence="1">
        <name>Mg(2+)</name>
        <dbReference type="ChEBI" id="CHEBI:18420"/>
    </cofactor>
</comment>
<dbReference type="PROSITE" id="PS51462">
    <property type="entry name" value="NUDIX"/>
    <property type="match status" value="1"/>
</dbReference>
<dbReference type="Proteomes" id="UP000751518">
    <property type="component" value="Unassembled WGS sequence"/>
</dbReference>
<name>A0A955LKB5_UNCKA</name>
<dbReference type="PANTHER" id="PTHR11839">
    <property type="entry name" value="UDP/ADP-SUGAR PYROPHOSPHATASE"/>
    <property type="match status" value="1"/>
</dbReference>
<dbReference type="SUPFAM" id="SSF55811">
    <property type="entry name" value="Nudix"/>
    <property type="match status" value="1"/>
</dbReference>
<reference evidence="4" key="1">
    <citation type="submission" date="2020-04" db="EMBL/GenBank/DDBJ databases">
        <authorList>
            <person name="Zhang T."/>
        </authorList>
    </citation>
    <scope>NUCLEOTIDE SEQUENCE</scope>
    <source>
        <strain evidence="4">HKST-UBA03</strain>
    </source>
</reference>
<evidence type="ECO:0000313" key="4">
    <source>
        <dbReference type="EMBL" id="MCA9391769.1"/>
    </source>
</evidence>
<sequence>MSYKNGHWTVTSSTTILDKPWLKVYEDEVVDASGADTEFYYVELTDGASVVVLDKDLNVCLIETTRYALQSKSIEVVSGAREEGETPQQNAEREVAEELGMESCEWIELGILHRLPGKIRQTESLFLALGCDTNGSGQHLDSDESLEVIKIPFTEAVDWVINGKITQAASCVAILKSEKYLRDNNLL</sequence>
<evidence type="ECO:0000313" key="5">
    <source>
        <dbReference type="Proteomes" id="UP000751518"/>
    </source>
</evidence>
<dbReference type="GO" id="GO:0016787">
    <property type="term" value="F:hydrolase activity"/>
    <property type="evidence" value="ECO:0007669"/>
    <property type="project" value="UniProtKB-KW"/>
</dbReference>
<organism evidence="4 5">
    <name type="scientific">candidate division WWE3 bacterium</name>
    <dbReference type="NCBI Taxonomy" id="2053526"/>
    <lineage>
        <taxon>Bacteria</taxon>
        <taxon>Katanobacteria</taxon>
    </lineage>
</organism>
<gene>
    <name evidence="4" type="ORF">KC614_01005</name>
</gene>
<dbReference type="GO" id="GO:0006753">
    <property type="term" value="P:nucleoside phosphate metabolic process"/>
    <property type="evidence" value="ECO:0007669"/>
    <property type="project" value="TreeGrafter"/>
</dbReference>
<dbReference type="InterPro" id="IPR015797">
    <property type="entry name" value="NUDIX_hydrolase-like_dom_sf"/>
</dbReference>
<proteinExistence type="predicted"/>
<evidence type="ECO:0000256" key="1">
    <source>
        <dbReference type="ARBA" id="ARBA00001946"/>
    </source>
</evidence>
<evidence type="ECO:0000256" key="2">
    <source>
        <dbReference type="ARBA" id="ARBA00022801"/>
    </source>
</evidence>
<accession>A0A955LKB5</accession>
<dbReference type="CDD" id="cd03424">
    <property type="entry name" value="NUDIX_ADPRase_Nudt5_UGPPase_Nudt14"/>
    <property type="match status" value="1"/>
</dbReference>
<protein>
    <submittedName>
        <fullName evidence="4">NUDIX hydrolase</fullName>
    </submittedName>
</protein>
<dbReference type="GO" id="GO:0019693">
    <property type="term" value="P:ribose phosphate metabolic process"/>
    <property type="evidence" value="ECO:0007669"/>
    <property type="project" value="TreeGrafter"/>
</dbReference>
<reference evidence="4" key="2">
    <citation type="journal article" date="2021" name="Microbiome">
        <title>Successional dynamics and alternative stable states in a saline activated sludge microbial community over 9 years.</title>
        <authorList>
            <person name="Wang Y."/>
            <person name="Ye J."/>
            <person name="Ju F."/>
            <person name="Liu L."/>
            <person name="Boyd J.A."/>
            <person name="Deng Y."/>
            <person name="Parks D.H."/>
            <person name="Jiang X."/>
            <person name="Yin X."/>
            <person name="Woodcroft B.J."/>
            <person name="Tyson G.W."/>
            <person name="Hugenholtz P."/>
            <person name="Polz M.F."/>
            <person name="Zhang T."/>
        </authorList>
    </citation>
    <scope>NUCLEOTIDE SEQUENCE</scope>
    <source>
        <strain evidence="4">HKST-UBA03</strain>
    </source>
</reference>
<dbReference type="Pfam" id="PF00293">
    <property type="entry name" value="NUDIX"/>
    <property type="match status" value="1"/>
</dbReference>
<evidence type="ECO:0000259" key="3">
    <source>
        <dbReference type="PROSITE" id="PS51462"/>
    </source>
</evidence>
<dbReference type="EMBL" id="JAGQKZ010000005">
    <property type="protein sequence ID" value="MCA9391769.1"/>
    <property type="molecule type" value="Genomic_DNA"/>
</dbReference>
<feature type="domain" description="Nudix hydrolase" evidence="3">
    <location>
        <begin position="43"/>
        <end position="173"/>
    </location>
</feature>
<dbReference type="Gene3D" id="3.90.79.10">
    <property type="entry name" value="Nucleoside Triphosphate Pyrophosphohydrolase"/>
    <property type="match status" value="1"/>
</dbReference>